<dbReference type="PANTHER" id="PTHR43482">
    <property type="entry name" value="PROTEIN AST1-RELATED"/>
    <property type="match status" value="1"/>
</dbReference>
<dbReference type="PANTHER" id="PTHR43482:SF1">
    <property type="entry name" value="PROTEIN AST1-RELATED"/>
    <property type="match status" value="1"/>
</dbReference>
<dbReference type="InterPro" id="IPR013149">
    <property type="entry name" value="ADH-like_C"/>
</dbReference>
<dbReference type="SUPFAM" id="SSF50129">
    <property type="entry name" value="GroES-like"/>
    <property type="match status" value="1"/>
</dbReference>
<dbReference type="InterPro" id="IPR013154">
    <property type="entry name" value="ADH-like_N"/>
</dbReference>
<evidence type="ECO:0000259" key="1">
    <source>
        <dbReference type="SMART" id="SM00829"/>
    </source>
</evidence>
<gene>
    <name evidence="2" type="ORF">ACFPPC_04250</name>
</gene>
<feature type="domain" description="Enoyl reductase (ER)" evidence="1">
    <location>
        <begin position="30"/>
        <end position="342"/>
    </location>
</feature>
<dbReference type="Pfam" id="PF08240">
    <property type="entry name" value="ADH_N"/>
    <property type="match status" value="1"/>
</dbReference>
<name>A0ABW0H423_9HYPH</name>
<dbReference type="InterPro" id="IPR036291">
    <property type="entry name" value="NAD(P)-bd_dom_sf"/>
</dbReference>
<dbReference type="Gene3D" id="3.40.50.720">
    <property type="entry name" value="NAD(P)-binding Rossmann-like Domain"/>
    <property type="match status" value="1"/>
</dbReference>
<organism evidence="2 3">
    <name type="scientific">Bosea vestrisii</name>
    <dbReference type="NCBI Taxonomy" id="151416"/>
    <lineage>
        <taxon>Bacteria</taxon>
        <taxon>Pseudomonadati</taxon>
        <taxon>Pseudomonadota</taxon>
        <taxon>Alphaproteobacteria</taxon>
        <taxon>Hyphomicrobiales</taxon>
        <taxon>Boseaceae</taxon>
        <taxon>Bosea</taxon>
    </lineage>
</organism>
<evidence type="ECO:0000313" key="2">
    <source>
        <dbReference type="EMBL" id="MFC5391848.1"/>
    </source>
</evidence>
<sequence length="346" mass="36121">MSPASEALVREAQAARPQTVRGLRLHAKAATYAEIALPIEERPLRPLAADEVLVEIQAAAVNPSDAKAATGLMPYAVFPRTPGRDFAGTVVAGPTSLIGKQVFGSSGDLGIRQDGAQASHLIVEAQAVVEVPAGVRVEEAAGIGVPFVTAWEGLRRAGLPKAGETVLILGLNGKVGQAAAQIASWRGAKVIGVTRREEPYAGHASAPVEVISAADTDVPARVRELTGGKGADIVFNTVGDPFYEIGQKSMAVGGRAIFIAVIDRFVTFDILAFYKGRHTYVGIDTIALSSIETGAILRDLAPGFAEGFLKPFPIKPSAIYPLTDAHAAYQAVMGSSRDRVVLVPGA</sequence>
<dbReference type="Gene3D" id="3.90.180.10">
    <property type="entry name" value="Medium-chain alcohol dehydrogenases, catalytic domain"/>
    <property type="match status" value="1"/>
</dbReference>
<dbReference type="Proteomes" id="UP001596104">
    <property type="component" value="Unassembled WGS sequence"/>
</dbReference>
<dbReference type="EMBL" id="JBHSLV010000008">
    <property type="protein sequence ID" value="MFC5391848.1"/>
    <property type="molecule type" value="Genomic_DNA"/>
</dbReference>
<evidence type="ECO:0000313" key="3">
    <source>
        <dbReference type="Proteomes" id="UP001596104"/>
    </source>
</evidence>
<reference evidence="3" key="1">
    <citation type="journal article" date="2019" name="Int. J. Syst. Evol. Microbiol.">
        <title>The Global Catalogue of Microorganisms (GCM) 10K type strain sequencing project: providing services to taxonomists for standard genome sequencing and annotation.</title>
        <authorList>
            <consortium name="The Broad Institute Genomics Platform"/>
            <consortium name="The Broad Institute Genome Sequencing Center for Infectious Disease"/>
            <person name="Wu L."/>
            <person name="Ma J."/>
        </authorList>
    </citation>
    <scope>NUCLEOTIDE SEQUENCE [LARGE SCALE GENOMIC DNA]</scope>
    <source>
        <strain evidence="3">CGMCC 1.16326</strain>
    </source>
</reference>
<comment type="caution">
    <text evidence="2">The sequence shown here is derived from an EMBL/GenBank/DDBJ whole genome shotgun (WGS) entry which is preliminary data.</text>
</comment>
<protein>
    <submittedName>
        <fullName evidence="2">Zinc-binding alcohol dehydrogenase family protein</fullName>
    </submittedName>
</protein>
<dbReference type="InterPro" id="IPR020843">
    <property type="entry name" value="ER"/>
</dbReference>
<accession>A0ABW0H423</accession>
<proteinExistence type="predicted"/>
<dbReference type="SUPFAM" id="SSF51735">
    <property type="entry name" value="NAD(P)-binding Rossmann-fold domains"/>
    <property type="match status" value="1"/>
</dbReference>
<dbReference type="InterPro" id="IPR011032">
    <property type="entry name" value="GroES-like_sf"/>
</dbReference>
<dbReference type="RefSeq" id="WP_377006618.1">
    <property type="nucleotide sequence ID" value="NZ_JBHSLV010000008.1"/>
</dbReference>
<keyword evidence="3" id="KW-1185">Reference proteome</keyword>
<dbReference type="SMART" id="SM00829">
    <property type="entry name" value="PKS_ER"/>
    <property type="match status" value="1"/>
</dbReference>
<dbReference type="Pfam" id="PF00107">
    <property type="entry name" value="ADH_zinc_N"/>
    <property type="match status" value="1"/>
</dbReference>
<dbReference type="InterPro" id="IPR052585">
    <property type="entry name" value="Lipid_raft_assoc_Zn_ADH"/>
</dbReference>